<accession>A0A831WPT8</accession>
<evidence type="ECO:0000313" key="4">
    <source>
        <dbReference type="EMBL" id="HED31853.1"/>
    </source>
</evidence>
<protein>
    <submittedName>
        <fullName evidence="4">DUF4412 domain-containing protein</fullName>
    </submittedName>
</protein>
<dbReference type="Proteomes" id="UP000886335">
    <property type="component" value="Unassembled WGS sequence"/>
</dbReference>
<dbReference type="EMBL" id="DSBW01000209">
    <property type="protein sequence ID" value="HED31853.1"/>
    <property type="molecule type" value="Genomic_DNA"/>
</dbReference>
<gene>
    <name evidence="4" type="ORF">ENN50_09310</name>
</gene>
<sequence>MRRITPILMILLVQFSLLAGCGKNGTTPADQVSGSQGKGLSGKGFEGILDMKITSNEGSQEARMMLAQEGTRFEMAVKDPQSGSIIIDLVTIAPSDEPDMIYTLNRQQKTYSVIDLAQLQEDLEPLAEEPGDNKFEVKQLGTETILGYRCNHISLTDENGTTELWLTKDLLSASDITRLQMGNDHQKEVFDARMKHAGLEGFPLKTLDRESGTAMEFTNIERTSLDRDLFSVPSDYTRKESVAGAMMPEISEEEMKQIEEMQNMMDEENMQDMEEMMKNMQKQLEGMQIQGR</sequence>
<feature type="domain" description="DUF4412" evidence="3">
    <location>
        <begin position="45"/>
        <end position="236"/>
    </location>
</feature>
<feature type="signal peptide" evidence="2">
    <location>
        <begin position="1"/>
        <end position="19"/>
    </location>
</feature>
<feature type="coiled-coil region" evidence="1">
    <location>
        <begin position="251"/>
        <end position="290"/>
    </location>
</feature>
<evidence type="ECO:0000256" key="2">
    <source>
        <dbReference type="SAM" id="SignalP"/>
    </source>
</evidence>
<evidence type="ECO:0000259" key="3">
    <source>
        <dbReference type="Pfam" id="PF14371"/>
    </source>
</evidence>
<feature type="chain" id="PRO_5032464957" evidence="2">
    <location>
        <begin position="20"/>
        <end position="292"/>
    </location>
</feature>
<keyword evidence="2" id="KW-0732">Signal</keyword>
<dbReference type="PROSITE" id="PS51257">
    <property type="entry name" value="PROKAR_LIPOPROTEIN"/>
    <property type="match status" value="1"/>
</dbReference>
<organism evidence="4">
    <name type="scientific">Prosthecochloris aestuarii</name>
    <dbReference type="NCBI Taxonomy" id="1102"/>
    <lineage>
        <taxon>Bacteria</taxon>
        <taxon>Pseudomonadati</taxon>
        <taxon>Chlorobiota</taxon>
        <taxon>Chlorobiia</taxon>
        <taxon>Chlorobiales</taxon>
        <taxon>Chlorobiaceae</taxon>
        <taxon>Prosthecochloris</taxon>
    </lineage>
</organism>
<keyword evidence="1" id="KW-0175">Coiled coil</keyword>
<name>A0A831WPT8_PROAE</name>
<dbReference type="Pfam" id="PF14371">
    <property type="entry name" value="DUF4412"/>
    <property type="match status" value="1"/>
</dbReference>
<proteinExistence type="predicted"/>
<reference evidence="4" key="1">
    <citation type="journal article" date="2020" name="mSystems">
        <title>Genome- and Community-Level Interaction Insights into Carbon Utilization and Element Cycling Functions of Hydrothermarchaeota in Hydrothermal Sediment.</title>
        <authorList>
            <person name="Zhou Z."/>
            <person name="Liu Y."/>
            <person name="Xu W."/>
            <person name="Pan J."/>
            <person name="Luo Z.H."/>
            <person name="Li M."/>
        </authorList>
    </citation>
    <scope>NUCLEOTIDE SEQUENCE [LARGE SCALE GENOMIC DNA]</scope>
    <source>
        <strain evidence="4">SpSt-1181</strain>
    </source>
</reference>
<comment type="caution">
    <text evidence="4">The sequence shown here is derived from an EMBL/GenBank/DDBJ whole genome shotgun (WGS) entry which is preliminary data.</text>
</comment>
<evidence type="ECO:0000256" key="1">
    <source>
        <dbReference type="SAM" id="Coils"/>
    </source>
</evidence>
<dbReference type="AlphaFoldDB" id="A0A831WPT8"/>
<dbReference type="InterPro" id="IPR025524">
    <property type="entry name" value="DUF4412"/>
</dbReference>